<evidence type="ECO:0000259" key="1">
    <source>
        <dbReference type="Pfam" id="PF13409"/>
    </source>
</evidence>
<dbReference type="InterPro" id="IPR054416">
    <property type="entry name" value="GST_UstS-like_C"/>
</dbReference>
<feature type="domain" description="GST N-terminal" evidence="1">
    <location>
        <begin position="24"/>
        <end position="109"/>
    </location>
</feature>
<name>A0ABR3VTF7_9PEZI</name>
<evidence type="ECO:0000313" key="3">
    <source>
        <dbReference type="EMBL" id="KAL1844944.1"/>
    </source>
</evidence>
<gene>
    <name evidence="3" type="ORF">VTK73DRAFT_1457</name>
</gene>
<dbReference type="Pfam" id="PF13409">
    <property type="entry name" value="GST_N_2"/>
    <property type="match status" value="1"/>
</dbReference>
<dbReference type="InterPro" id="IPR036249">
    <property type="entry name" value="Thioredoxin-like_sf"/>
</dbReference>
<evidence type="ECO:0000259" key="2">
    <source>
        <dbReference type="Pfam" id="PF22041"/>
    </source>
</evidence>
<protein>
    <recommendedName>
        <fullName evidence="5">GST N-terminal domain-containing protein</fullName>
    </recommendedName>
</protein>
<dbReference type="SUPFAM" id="SSF52833">
    <property type="entry name" value="Thioredoxin-like"/>
    <property type="match status" value="1"/>
</dbReference>
<sequence length="260" mass="29776">MSSEPITLFDFASKPPCTAWNRHSLKTRLVLNYKGLDYKTEWQTEYPDIQRKFQPQCVSLPSRKRSTQLTRARSLPPNEQGVPYTMPVVRLGDGTWIKDSAQIARALEARHPSPPLHLDSPYRARAEQLAGQITKAVVPLCYARIPVSILNEPSVEYWYTTRRQRLGMTVDEYEKTAGAAAYANAEPHLQQMTELLREKEGPFVLGSEVSYADFEWVAVLEFFRRVDEGVFEEVLKRTGDEAVHRALLEACAPWLKRNDH</sequence>
<evidence type="ECO:0000313" key="4">
    <source>
        <dbReference type="Proteomes" id="UP001586593"/>
    </source>
</evidence>
<evidence type="ECO:0008006" key="5">
    <source>
        <dbReference type="Google" id="ProtNLM"/>
    </source>
</evidence>
<accession>A0ABR3VTF7</accession>
<dbReference type="Pfam" id="PF22041">
    <property type="entry name" value="GST_C_7"/>
    <property type="match status" value="1"/>
</dbReference>
<dbReference type="Proteomes" id="UP001586593">
    <property type="component" value="Unassembled WGS sequence"/>
</dbReference>
<proteinExistence type="predicted"/>
<dbReference type="InterPro" id="IPR036282">
    <property type="entry name" value="Glutathione-S-Trfase_C_sf"/>
</dbReference>
<organism evidence="3 4">
    <name type="scientific">Phialemonium thermophilum</name>
    <dbReference type="NCBI Taxonomy" id="223376"/>
    <lineage>
        <taxon>Eukaryota</taxon>
        <taxon>Fungi</taxon>
        <taxon>Dikarya</taxon>
        <taxon>Ascomycota</taxon>
        <taxon>Pezizomycotina</taxon>
        <taxon>Sordariomycetes</taxon>
        <taxon>Sordariomycetidae</taxon>
        <taxon>Cephalothecales</taxon>
        <taxon>Cephalothecaceae</taxon>
        <taxon>Phialemonium</taxon>
    </lineage>
</organism>
<dbReference type="SUPFAM" id="SSF47616">
    <property type="entry name" value="GST C-terminal domain-like"/>
    <property type="match status" value="1"/>
</dbReference>
<comment type="caution">
    <text evidence="3">The sequence shown here is derived from an EMBL/GenBank/DDBJ whole genome shotgun (WGS) entry which is preliminary data.</text>
</comment>
<dbReference type="InterPro" id="IPR004045">
    <property type="entry name" value="Glutathione_S-Trfase_N"/>
</dbReference>
<dbReference type="EMBL" id="JAZHXJ010001358">
    <property type="protein sequence ID" value="KAL1844944.1"/>
    <property type="molecule type" value="Genomic_DNA"/>
</dbReference>
<dbReference type="Gene3D" id="1.20.1050.10">
    <property type="match status" value="1"/>
</dbReference>
<dbReference type="Gene3D" id="3.40.30.10">
    <property type="entry name" value="Glutaredoxin"/>
    <property type="match status" value="1"/>
</dbReference>
<feature type="domain" description="Glutathione S-transferase UstS-like C-terminal" evidence="2">
    <location>
        <begin position="129"/>
        <end position="228"/>
    </location>
</feature>
<reference evidence="3 4" key="1">
    <citation type="journal article" date="2024" name="Commun. Biol.">
        <title>Comparative genomic analysis of thermophilic fungi reveals convergent evolutionary adaptations and gene losses.</title>
        <authorList>
            <person name="Steindorff A.S."/>
            <person name="Aguilar-Pontes M.V."/>
            <person name="Robinson A.J."/>
            <person name="Andreopoulos B."/>
            <person name="LaButti K."/>
            <person name="Kuo A."/>
            <person name="Mondo S."/>
            <person name="Riley R."/>
            <person name="Otillar R."/>
            <person name="Haridas S."/>
            <person name="Lipzen A."/>
            <person name="Grimwood J."/>
            <person name="Schmutz J."/>
            <person name="Clum A."/>
            <person name="Reid I.D."/>
            <person name="Moisan M.C."/>
            <person name="Butler G."/>
            <person name="Nguyen T.T.M."/>
            <person name="Dewar K."/>
            <person name="Conant G."/>
            <person name="Drula E."/>
            <person name="Henrissat B."/>
            <person name="Hansel C."/>
            <person name="Singer S."/>
            <person name="Hutchinson M.I."/>
            <person name="de Vries R.P."/>
            <person name="Natvig D.O."/>
            <person name="Powell A.J."/>
            <person name="Tsang A."/>
            <person name="Grigoriev I.V."/>
        </authorList>
    </citation>
    <scope>NUCLEOTIDE SEQUENCE [LARGE SCALE GENOMIC DNA]</scope>
    <source>
        <strain evidence="3 4">ATCC 24622</strain>
    </source>
</reference>
<keyword evidence="4" id="KW-1185">Reference proteome</keyword>